<evidence type="ECO:0000313" key="2">
    <source>
        <dbReference type="EMBL" id="KAK2559090.1"/>
    </source>
</evidence>
<evidence type="ECO:0000256" key="1">
    <source>
        <dbReference type="SAM" id="Phobius"/>
    </source>
</evidence>
<dbReference type="AlphaFoldDB" id="A0AAD9QDW9"/>
<name>A0AAD9QDW9_ACRCE</name>
<protein>
    <submittedName>
        <fullName evidence="2">Uncharacterized protein</fullName>
    </submittedName>
</protein>
<evidence type="ECO:0000313" key="3">
    <source>
        <dbReference type="Proteomes" id="UP001249851"/>
    </source>
</evidence>
<sequence>MPEESMSETDVQHSKADFHILLFVNLDQTLPFSNNFFTSELLIKFFMQQVQQKVLVGIGVVLCCIVIPQGGISLIACEVGFAVDVVLQELSGGCPTSRNPFE</sequence>
<accession>A0AAD9QDW9</accession>
<comment type="caution">
    <text evidence="2">The sequence shown here is derived from an EMBL/GenBank/DDBJ whole genome shotgun (WGS) entry which is preliminary data.</text>
</comment>
<gene>
    <name evidence="2" type="ORF">P5673_018207</name>
</gene>
<proteinExistence type="predicted"/>
<organism evidence="2 3">
    <name type="scientific">Acropora cervicornis</name>
    <name type="common">Staghorn coral</name>
    <dbReference type="NCBI Taxonomy" id="6130"/>
    <lineage>
        <taxon>Eukaryota</taxon>
        <taxon>Metazoa</taxon>
        <taxon>Cnidaria</taxon>
        <taxon>Anthozoa</taxon>
        <taxon>Hexacorallia</taxon>
        <taxon>Scleractinia</taxon>
        <taxon>Astrocoeniina</taxon>
        <taxon>Acroporidae</taxon>
        <taxon>Acropora</taxon>
    </lineage>
</organism>
<keyword evidence="3" id="KW-1185">Reference proteome</keyword>
<reference evidence="2" key="2">
    <citation type="journal article" date="2023" name="Science">
        <title>Genomic signatures of disease resistance in endangered staghorn corals.</title>
        <authorList>
            <person name="Vollmer S.V."/>
            <person name="Selwyn J.D."/>
            <person name="Despard B.A."/>
            <person name="Roesel C.L."/>
        </authorList>
    </citation>
    <scope>NUCLEOTIDE SEQUENCE</scope>
    <source>
        <strain evidence="2">K2</strain>
    </source>
</reference>
<keyword evidence="1" id="KW-1133">Transmembrane helix</keyword>
<reference evidence="2" key="1">
    <citation type="journal article" date="2023" name="G3 (Bethesda)">
        <title>Whole genome assembly and annotation of the endangered Caribbean coral Acropora cervicornis.</title>
        <authorList>
            <person name="Selwyn J.D."/>
            <person name="Vollmer S.V."/>
        </authorList>
    </citation>
    <scope>NUCLEOTIDE SEQUENCE</scope>
    <source>
        <strain evidence="2">K2</strain>
    </source>
</reference>
<dbReference type="EMBL" id="JARQWQ010000041">
    <property type="protein sequence ID" value="KAK2559090.1"/>
    <property type="molecule type" value="Genomic_DNA"/>
</dbReference>
<dbReference type="Proteomes" id="UP001249851">
    <property type="component" value="Unassembled WGS sequence"/>
</dbReference>
<feature type="transmembrane region" description="Helical" evidence="1">
    <location>
        <begin position="54"/>
        <end position="76"/>
    </location>
</feature>
<keyword evidence="1" id="KW-0812">Transmembrane</keyword>
<keyword evidence="1" id="KW-0472">Membrane</keyword>